<comment type="cofactor">
    <cofactor evidence="1">
        <name>Zn(2+)</name>
        <dbReference type="ChEBI" id="CHEBI:29105"/>
    </cofactor>
    <text evidence="1">Binds 1 zinc ion per subunit.</text>
</comment>
<dbReference type="Gene3D" id="1.10.10.10">
    <property type="entry name" value="Winged helix-like DNA-binding domain superfamily/Winged helix DNA-binding domain"/>
    <property type="match status" value="1"/>
</dbReference>
<dbReference type="GO" id="GO:0000976">
    <property type="term" value="F:transcription cis-regulatory region binding"/>
    <property type="evidence" value="ECO:0007669"/>
    <property type="project" value="TreeGrafter"/>
</dbReference>
<dbReference type="PANTHER" id="PTHR33202">
    <property type="entry name" value="ZINC UPTAKE REGULATION PROTEIN"/>
    <property type="match status" value="1"/>
</dbReference>
<dbReference type="GO" id="GO:0003700">
    <property type="term" value="F:DNA-binding transcription factor activity"/>
    <property type="evidence" value="ECO:0007669"/>
    <property type="project" value="InterPro"/>
</dbReference>
<evidence type="ECO:0000313" key="2">
    <source>
        <dbReference type="EMBL" id="SUX46898.1"/>
    </source>
</evidence>
<dbReference type="GO" id="GO:1900376">
    <property type="term" value="P:regulation of secondary metabolite biosynthetic process"/>
    <property type="evidence" value="ECO:0007669"/>
    <property type="project" value="TreeGrafter"/>
</dbReference>
<reference evidence="2 3" key="1">
    <citation type="submission" date="2018-06" db="EMBL/GenBank/DDBJ databases">
        <authorList>
            <consortium name="Pathogen Informatics"/>
            <person name="Doyle S."/>
        </authorList>
    </citation>
    <scope>NUCLEOTIDE SEQUENCE [LARGE SCALE GENOMIC DNA]</scope>
    <source>
        <strain evidence="2 3">NCTC13532</strain>
    </source>
</reference>
<dbReference type="STRING" id="254.SAMN05421682_101124"/>
<dbReference type="Pfam" id="PF01475">
    <property type="entry name" value="FUR"/>
    <property type="match status" value="1"/>
</dbReference>
<feature type="binding site" evidence="1">
    <location>
        <position position="107"/>
    </location>
    <ligand>
        <name>Zn(2+)</name>
        <dbReference type="ChEBI" id="CHEBI:29105"/>
    </ligand>
</feature>
<feature type="binding site" evidence="1">
    <location>
        <position position="142"/>
    </location>
    <ligand>
        <name>Zn(2+)</name>
        <dbReference type="ChEBI" id="CHEBI:29105"/>
    </ligand>
</feature>
<name>A0A381FKE4_9FLAO</name>
<dbReference type="PANTHER" id="PTHR33202:SF22">
    <property type="entry name" value="HYDROGEN PEROXIDE SENSITIVE REPRESSOR"/>
    <property type="match status" value="1"/>
</dbReference>
<feature type="binding site" evidence="1">
    <location>
        <position position="145"/>
    </location>
    <ligand>
        <name>Zn(2+)</name>
        <dbReference type="ChEBI" id="CHEBI:29105"/>
    </ligand>
</feature>
<gene>
    <name evidence="2" type="ORF">NCTC13532_02457</name>
</gene>
<dbReference type="AlphaFoldDB" id="A0A381FKE4"/>
<evidence type="ECO:0000313" key="3">
    <source>
        <dbReference type="Proteomes" id="UP000254282"/>
    </source>
</evidence>
<dbReference type="Proteomes" id="UP000254282">
    <property type="component" value="Unassembled WGS sequence"/>
</dbReference>
<feature type="binding site" evidence="1">
    <location>
        <position position="110"/>
    </location>
    <ligand>
        <name>Zn(2+)</name>
        <dbReference type="ChEBI" id="CHEBI:29105"/>
    </ligand>
</feature>
<dbReference type="InterPro" id="IPR036388">
    <property type="entry name" value="WH-like_DNA-bd_sf"/>
</dbReference>
<evidence type="ECO:0000256" key="1">
    <source>
        <dbReference type="PIRSR" id="PIRSR602481-1"/>
    </source>
</evidence>
<dbReference type="EMBL" id="UFVR01000004">
    <property type="protein sequence ID" value="SUX46898.1"/>
    <property type="molecule type" value="Genomic_DNA"/>
</dbReference>
<proteinExistence type="predicted"/>
<keyword evidence="1" id="KW-0862">Zinc</keyword>
<dbReference type="GO" id="GO:0045892">
    <property type="term" value="P:negative regulation of DNA-templated transcription"/>
    <property type="evidence" value="ECO:0007669"/>
    <property type="project" value="TreeGrafter"/>
</dbReference>
<dbReference type="GO" id="GO:0008270">
    <property type="term" value="F:zinc ion binding"/>
    <property type="evidence" value="ECO:0007669"/>
    <property type="project" value="TreeGrafter"/>
</dbReference>
<dbReference type="InterPro" id="IPR002481">
    <property type="entry name" value="FUR"/>
</dbReference>
<organism evidence="2 3">
    <name type="scientific">Chryseobacterium indoltheticum</name>
    <dbReference type="NCBI Taxonomy" id="254"/>
    <lineage>
        <taxon>Bacteria</taxon>
        <taxon>Pseudomonadati</taxon>
        <taxon>Bacteroidota</taxon>
        <taxon>Flavobacteriia</taxon>
        <taxon>Flavobacteriales</taxon>
        <taxon>Weeksellaceae</taxon>
        <taxon>Chryseobacterium group</taxon>
        <taxon>Chryseobacterium</taxon>
    </lineage>
</organism>
<protein>
    <submittedName>
        <fullName evidence="2">Zinc uptake transcriptional repressor</fullName>
    </submittedName>
</protein>
<keyword evidence="1" id="KW-0479">Metal-binding</keyword>
<accession>A0A381FKE4</accession>
<dbReference type="SUPFAM" id="SSF46785">
    <property type="entry name" value="Winged helix' DNA-binding domain"/>
    <property type="match status" value="1"/>
</dbReference>
<sequence length="150" mass="17898">MKGFHQRKLNFMKQEIENKLIDKNTKPTSMRILVYDFLSSQETALSLSEIENYFENADRTTIYRTLKTFEEKGIVHSIQENTTTKYKLCHDDCDEKTHKDWHLHFYCKICKQTTCKEDISFPQSMKTNFRIDEIRLFAKGICEHCLESLQ</sequence>
<dbReference type="InterPro" id="IPR036390">
    <property type="entry name" value="WH_DNA-bd_sf"/>
</dbReference>